<keyword evidence="5 7" id="KW-1133">Transmembrane helix</keyword>
<evidence type="ECO:0000256" key="2">
    <source>
        <dbReference type="ARBA" id="ARBA00022448"/>
    </source>
</evidence>
<keyword evidence="6 7" id="KW-0472">Membrane</keyword>
<comment type="subcellular location">
    <subcellularLocation>
        <location evidence="1 7">Cell membrane</location>
        <topology evidence="1 7">Multi-pass membrane protein</topology>
    </subcellularLocation>
</comment>
<evidence type="ECO:0000256" key="4">
    <source>
        <dbReference type="ARBA" id="ARBA00022692"/>
    </source>
</evidence>
<evidence type="ECO:0000256" key="7">
    <source>
        <dbReference type="RuleBase" id="RU363032"/>
    </source>
</evidence>
<feature type="transmembrane region" description="Helical" evidence="7">
    <location>
        <begin position="323"/>
        <end position="349"/>
    </location>
</feature>
<dbReference type="Pfam" id="PF00528">
    <property type="entry name" value="BPD_transp_1"/>
    <property type="match status" value="1"/>
</dbReference>
<evidence type="ECO:0000256" key="3">
    <source>
        <dbReference type="ARBA" id="ARBA00022475"/>
    </source>
</evidence>
<evidence type="ECO:0000256" key="6">
    <source>
        <dbReference type="ARBA" id="ARBA00023136"/>
    </source>
</evidence>
<keyword evidence="4 7" id="KW-0812">Transmembrane</keyword>
<comment type="similarity">
    <text evidence="7">Belongs to the binding-protein-dependent transport system permease family.</text>
</comment>
<dbReference type="SUPFAM" id="SSF161098">
    <property type="entry name" value="MetI-like"/>
    <property type="match status" value="1"/>
</dbReference>
<gene>
    <name evidence="9" type="ORF">ABLG96_04845</name>
</gene>
<keyword evidence="2 7" id="KW-0813">Transport</keyword>
<dbReference type="InterPro" id="IPR035906">
    <property type="entry name" value="MetI-like_sf"/>
</dbReference>
<dbReference type="AlphaFoldDB" id="A0AAU8DT63"/>
<feature type="transmembrane region" description="Helical" evidence="7">
    <location>
        <begin position="155"/>
        <end position="176"/>
    </location>
</feature>
<keyword evidence="3" id="KW-1003">Cell membrane</keyword>
<dbReference type="PANTHER" id="PTHR43163">
    <property type="entry name" value="DIPEPTIDE TRANSPORT SYSTEM PERMEASE PROTEIN DPPB-RELATED"/>
    <property type="match status" value="1"/>
</dbReference>
<protein>
    <submittedName>
        <fullName evidence="9">ABC transporter permease</fullName>
    </submittedName>
</protein>
<dbReference type="RefSeq" id="WP_353650271.1">
    <property type="nucleotide sequence ID" value="NZ_CP159218.1"/>
</dbReference>
<dbReference type="PROSITE" id="PS50928">
    <property type="entry name" value="ABC_TM1"/>
    <property type="match status" value="1"/>
</dbReference>
<name>A0AAU8DT63_9ACTN</name>
<evidence type="ECO:0000313" key="9">
    <source>
        <dbReference type="EMBL" id="XCG64658.1"/>
    </source>
</evidence>
<dbReference type="InterPro" id="IPR045621">
    <property type="entry name" value="BPD_transp_1_N"/>
</dbReference>
<dbReference type="Gene3D" id="1.10.3720.10">
    <property type="entry name" value="MetI-like"/>
    <property type="match status" value="1"/>
</dbReference>
<reference evidence="9" key="1">
    <citation type="submission" date="2024-05" db="EMBL/GenBank/DDBJ databases">
        <authorList>
            <person name="Cai S.Y."/>
            <person name="Jin L.M."/>
            <person name="Li H.R."/>
        </authorList>
    </citation>
    <scope>NUCLEOTIDE SEQUENCE</scope>
    <source>
        <strain evidence="9">A5-74</strain>
    </source>
</reference>
<proteinExistence type="inferred from homology"/>
<dbReference type="GO" id="GO:0005886">
    <property type="term" value="C:plasma membrane"/>
    <property type="evidence" value="ECO:0007669"/>
    <property type="project" value="UniProtKB-SubCell"/>
</dbReference>
<dbReference type="PANTHER" id="PTHR43163:SF6">
    <property type="entry name" value="DIPEPTIDE TRANSPORT SYSTEM PERMEASE PROTEIN DPPB-RELATED"/>
    <property type="match status" value="1"/>
</dbReference>
<organism evidence="9">
    <name type="scientific">Nakamurella sp. A5-74</name>
    <dbReference type="NCBI Taxonomy" id="3158264"/>
    <lineage>
        <taxon>Bacteria</taxon>
        <taxon>Bacillati</taxon>
        <taxon>Actinomycetota</taxon>
        <taxon>Actinomycetes</taxon>
        <taxon>Nakamurellales</taxon>
        <taxon>Nakamurellaceae</taxon>
        <taxon>Nakamurella</taxon>
    </lineage>
</organism>
<evidence type="ECO:0000256" key="5">
    <source>
        <dbReference type="ARBA" id="ARBA00022989"/>
    </source>
</evidence>
<dbReference type="EMBL" id="CP159218">
    <property type="protein sequence ID" value="XCG64658.1"/>
    <property type="molecule type" value="Genomic_DNA"/>
</dbReference>
<sequence length="356" mass="38281">MAATSPQDDRPRGLRARHPLLLYVVVRLGVSLLLILGVTLITFILTNLVPSNPAASALGERASSDPAAVAAFNTKYGLDKPLPQQYVIYLSRLAQLDFGDSTQTHNPVAKDLGSAFPATAELALTALITASVLGVGLGLWAALRQRKFVDQAVRVVSIIGISTPTFWLALIVYYLLFYKLGWFPGSGRLDPQFTPPKDHTGFYTIDALIAGRPKVFWNAVGHLILPASVLVLYTVGLLARFARTAVLDVLGNDYITAARAKGLSARRVTFGYILRGALLPILTVVGLTFGSLLSGAVLTETVFAWNGLGQYAFKAATTLDLQAIMGVGIVVGVTYIAINFVVDLLYGVIDPRVRNR</sequence>
<feature type="domain" description="ABC transmembrane type-1" evidence="8">
    <location>
        <begin position="116"/>
        <end position="346"/>
    </location>
</feature>
<dbReference type="InterPro" id="IPR000515">
    <property type="entry name" value="MetI-like"/>
</dbReference>
<feature type="transmembrane region" description="Helical" evidence="7">
    <location>
        <begin position="215"/>
        <end position="239"/>
    </location>
</feature>
<feature type="transmembrane region" description="Helical" evidence="7">
    <location>
        <begin position="20"/>
        <end position="45"/>
    </location>
</feature>
<feature type="transmembrane region" description="Helical" evidence="7">
    <location>
        <begin position="276"/>
        <end position="303"/>
    </location>
</feature>
<evidence type="ECO:0000256" key="1">
    <source>
        <dbReference type="ARBA" id="ARBA00004651"/>
    </source>
</evidence>
<dbReference type="Pfam" id="PF19300">
    <property type="entry name" value="BPD_transp_1_N"/>
    <property type="match status" value="1"/>
</dbReference>
<feature type="transmembrane region" description="Helical" evidence="7">
    <location>
        <begin position="122"/>
        <end position="143"/>
    </location>
</feature>
<dbReference type="CDD" id="cd06261">
    <property type="entry name" value="TM_PBP2"/>
    <property type="match status" value="1"/>
</dbReference>
<accession>A0AAU8DT63</accession>
<evidence type="ECO:0000259" key="8">
    <source>
        <dbReference type="PROSITE" id="PS50928"/>
    </source>
</evidence>
<dbReference type="GO" id="GO:0071916">
    <property type="term" value="F:dipeptide transmembrane transporter activity"/>
    <property type="evidence" value="ECO:0007669"/>
    <property type="project" value="TreeGrafter"/>
</dbReference>